<dbReference type="Proteomes" id="UP000318380">
    <property type="component" value="Unassembled WGS sequence"/>
</dbReference>
<dbReference type="GO" id="GO:0016829">
    <property type="term" value="F:lyase activity"/>
    <property type="evidence" value="ECO:0007669"/>
    <property type="project" value="UniProtKB-KW"/>
</dbReference>
<protein>
    <submittedName>
        <fullName evidence="3">Putative enzyme related to lactoylglutathione lyase</fullName>
    </submittedName>
</protein>
<evidence type="ECO:0000256" key="1">
    <source>
        <dbReference type="SAM" id="MobiDB-lite"/>
    </source>
</evidence>
<keyword evidence="3" id="KW-0456">Lyase</keyword>
<dbReference type="InterPro" id="IPR037523">
    <property type="entry name" value="VOC_core"/>
</dbReference>
<dbReference type="OrthoDB" id="9798201at2"/>
<dbReference type="InterPro" id="IPR029068">
    <property type="entry name" value="Glyas_Bleomycin-R_OHBP_Dase"/>
</dbReference>
<dbReference type="AlphaFoldDB" id="A0A561BWG0"/>
<organism evidence="3 4">
    <name type="scientific">Kribbella amoyensis</name>
    <dbReference type="NCBI Taxonomy" id="996641"/>
    <lineage>
        <taxon>Bacteria</taxon>
        <taxon>Bacillati</taxon>
        <taxon>Actinomycetota</taxon>
        <taxon>Actinomycetes</taxon>
        <taxon>Propionibacteriales</taxon>
        <taxon>Kribbellaceae</taxon>
        <taxon>Kribbella</taxon>
    </lineage>
</organism>
<accession>A0A561BWG0</accession>
<feature type="region of interest" description="Disordered" evidence="1">
    <location>
        <begin position="89"/>
        <end position="123"/>
    </location>
</feature>
<dbReference type="EMBL" id="VIVK01000001">
    <property type="protein sequence ID" value="TWD83224.1"/>
    <property type="molecule type" value="Genomic_DNA"/>
</dbReference>
<evidence type="ECO:0000313" key="3">
    <source>
        <dbReference type="EMBL" id="TWD83224.1"/>
    </source>
</evidence>
<sequence length="123" mass="13350">MAADDVFPIVTTAGLERLLPFYTDVLGGELTYQFPPTGPPAYVSLRFGKASLGLGHDPEYRRTDGTPAIALWLYVDDCQAAVDAIRTGTGRVTEEPTEQPWGERVARAEDPDGNRLVLGQRGS</sequence>
<feature type="compositionally biased region" description="Basic and acidic residues" evidence="1">
    <location>
        <begin position="104"/>
        <end position="113"/>
    </location>
</feature>
<dbReference type="InterPro" id="IPR004360">
    <property type="entry name" value="Glyas_Fos-R_dOase_dom"/>
</dbReference>
<evidence type="ECO:0000313" key="4">
    <source>
        <dbReference type="Proteomes" id="UP000318380"/>
    </source>
</evidence>
<dbReference type="Gene3D" id="3.10.180.10">
    <property type="entry name" value="2,3-Dihydroxybiphenyl 1,2-Dioxygenase, domain 1"/>
    <property type="match status" value="1"/>
</dbReference>
<reference evidence="3 4" key="1">
    <citation type="submission" date="2019-06" db="EMBL/GenBank/DDBJ databases">
        <title>Sequencing the genomes of 1000 actinobacteria strains.</title>
        <authorList>
            <person name="Klenk H.-P."/>
        </authorList>
    </citation>
    <scope>NUCLEOTIDE SEQUENCE [LARGE SCALE GENOMIC DNA]</scope>
    <source>
        <strain evidence="3 4">DSM 24683</strain>
    </source>
</reference>
<proteinExistence type="predicted"/>
<dbReference type="Pfam" id="PF00903">
    <property type="entry name" value="Glyoxalase"/>
    <property type="match status" value="1"/>
</dbReference>
<dbReference type="PROSITE" id="PS51819">
    <property type="entry name" value="VOC"/>
    <property type="match status" value="1"/>
</dbReference>
<keyword evidence="4" id="KW-1185">Reference proteome</keyword>
<name>A0A561BWG0_9ACTN</name>
<gene>
    <name evidence="3" type="ORF">FB561_4384</name>
</gene>
<evidence type="ECO:0000259" key="2">
    <source>
        <dbReference type="PROSITE" id="PS51819"/>
    </source>
</evidence>
<comment type="caution">
    <text evidence="3">The sequence shown here is derived from an EMBL/GenBank/DDBJ whole genome shotgun (WGS) entry which is preliminary data.</text>
</comment>
<dbReference type="SUPFAM" id="SSF54593">
    <property type="entry name" value="Glyoxalase/Bleomycin resistance protein/Dihydroxybiphenyl dioxygenase"/>
    <property type="match status" value="1"/>
</dbReference>
<feature type="domain" description="VOC" evidence="2">
    <location>
        <begin position="2"/>
        <end position="121"/>
    </location>
</feature>